<evidence type="ECO:0000313" key="4">
    <source>
        <dbReference type="WBParaSite" id="NBR_0001632001-mRNA-1"/>
    </source>
</evidence>
<reference evidence="2 3" key="2">
    <citation type="submission" date="2018-11" db="EMBL/GenBank/DDBJ databases">
        <authorList>
            <consortium name="Pathogen Informatics"/>
        </authorList>
    </citation>
    <scope>NUCLEOTIDE SEQUENCE [LARGE SCALE GENOMIC DNA]</scope>
</reference>
<reference evidence="4" key="1">
    <citation type="submission" date="2016-04" db="UniProtKB">
        <authorList>
            <consortium name="WormBaseParasite"/>
        </authorList>
    </citation>
    <scope>IDENTIFICATION</scope>
</reference>
<feature type="compositionally biased region" description="Polar residues" evidence="1">
    <location>
        <begin position="224"/>
        <end position="244"/>
    </location>
</feature>
<evidence type="ECO:0000313" key="2">
    <source>
        <dbReference type="EMBL" id="VDL79916.1"/>
    </source>
</evidence>
<dbReference type="WBParaSite" id="NBR_0001632001-mRNA-1">
    <property type="protein sequence ID" value="NBR_0001632001-mRNA-1"/>
    <property type="gene ID" value="NBR_0001632001"/>
</dbReference>
<evidence type="ECO:0000313" key="3">
    <source>
        <dbReference type="Proteomes" id="UP000271162"/>
    </source>
</evidence>
<proteinExistence type="predicted"/>
<dbReference type="EMBL" id="UYSL01022146">
    <property type="protein sequence ID" value="VDL79916.1"/>
    <property type="molecule type" value="Genomic_DNA"/>
</dbReference>
<protein>
    <submittedName>
        <fullName evidence="4">IRS-type PTB domain-containing protein</fullName>
    </submittedName>
</protein>
<sequence length="251" mass="28766">MQCFWFILEIVVITRRKNTDLSVKDVGKQQQEENLSLNTYAAQAQLNRLHRSLFRSGPATVSGVAMEHHFHSTSAHRSGSVRPQRGAVCRKLPFYGSCKFTQYQLFGLKRYVKFLLIEGRGEARAFLRKETHQNGQQHRYKLKELTCQMSLDNAILGDPYEVMISEGKEAKSRSAELSHIPKPTWSPLRESYRSRASFERHSDVVGPLTDRRRCRRRRPPATLEQVTTLPLSVSRGTQSLNAFSDSEEAEI</sequence>
<gene>
    <name evidence="2" type="ORF">NBR_LOCUS16321</name>
</gene>
<name>A0A158R2M5_NIPBR</name>
<accession>A0A158R2M5</accession>
<dbReference type="Proteomes" id="UP000271162">
    <property type="component" value="Unassembled WGS sequence"/>
</dbReference>
<evidence type="ECO:0000256" key="1">
    <source>
        <dbReference type="SAM" id="MobiDB-lite"/>
    </source>
</evidence>
<feature type="region of interest" description="Disordered" evidence="1">
    <location>
        <begin position="207"/>
        <end position="251"/>
    </location>
</feature>
<organism evidence="4">
    <name type="scientific">Nippostrongylus brasiliensis</name>
    <name type="common">Rat hookworm</name>
    <dbReference type="NCBI Taxonomy" id="27835"/>
    <lineage>
        <taxon>Eukaryota</taxon>
        <taxon>Metazoa</taxon>
        <taxon>Ecdysozoa</taxon>
        <taxon>Nematoda</taxon>
        <taxon>Chromadorea</taxon>
        <taxon>Rhabditida</taxon>
        <taxon>Rhabditina</taxon>
        <taxon>Rhabditomorpha</taxon>
        <taxon>Strongyloidea</taxon>
        <taxon>Heligmosomidae</taxon>
        <taxon>Nippostrongylus</taxon>
    </lineage>
</organism>
<keyword evidence="3" id="KW-1185">Reference proteome</keyword>
<dbReference type="AlphaFoldDB" id="A0A158R2M5"/>